<feature type="transmembrane region" description="Helical" evidence="6">
    <location>
        <begin position="253"/>
        <end position="277"/>
    </location>
</feature>
<accession>A0AA38VEN0</accession>
<name>A0AA38VEN0_9PEZI</name>
<protein>
    <submittedName>
        <fullName evidence="8">Major facilitator superfamily transporter</fullName>
    </submittedName>
</protein>
<dbReference type="GO" id="GO:0000329">
    <property type="term" value="C:fungal-type vacuole membrane"/>
    <property type="evidence" value="ECO:0007669"/>
    <property type="project" value="TreeGrafter"/>
</dbReference>
<dbReference type="CDD" id="cd17502">
    <property type="entry name" value="MFS_Azr1_MDR_like"/>
    <property type="match status" value="1"/>
</dbReference>
<feature type="compositionally biased region" description="Acidic residues" evidence="5">
    <location>
        <begin position="39"/>
        <end position="54"/>
    </location>
</feature>
<dbReference type="PROSITE" id="PS50850">
    <property type="entry name" value="MFS"/>
    <property type="match status" value="1"/>
</dbReference>
<evidence type="ECO:0000256" key="1">
    <source>
        <dbReference type="ARBA" id="ARBA00004141"/>
    </source>
</evidence>
<dbReference type="Pfam" id="PF07690">
    <property type="entry name" value="MFS_1"/>
    <property type="match status" value="1"/>
</dbReference>
<keyword evidence="2 6" id="KW-0812">Transmembrane</keyword>
<evidence type="ECO:0000256" key="4">
    <source>
        <dbReference type="ARBA" id="ARBA00023136"/>
    </source>
</evidence>
<sequence length="658" mass="69881">MDSTGRSRGSRSGGDTDPGAAPDETAPLLQSPGARTPVGDDEASTDEDDIDPNEFDMMLSKSLSYTGGGFLEPEPTEYSMLRGPRRYSVSGGRGRQRKLSIASRHRRPSSTAAVVDETAAAGEAEAAISSSSSAASSEGAGGAQQKSNNPYLGGVSVARFWVIFGEILATYFLACFDSTIMASSHPVITSYFGASNSASWLSTAFLLTSTSFQPLLGRLSDTLGRKGPYVATMVVFLVATLWCAAAQSMASFIAARAVCGLGAGGMMTMGSITLSDLVPIERRGTTQSYVNVVFGLASAMGAALGGLMADGLGWRWEFGVQVPPLAICLVVAIVAIPRDLGLYGRKRETFLEAMKAFDFRGSILLSSAITFLILGLNLGGNVMPWSHPFVITSLVVFAVCFPLFIYAETRAKRPIMPLRLIRSPPHANLIFANHIASLLVNAIIFNIPLFFQAVLLTSATTSGLRLVLPTAVSSIIGAATGLLITRTRRLKWPLVLGTTLFLIGTLCLAALLRRDLPRWVHLLALVPAAAGQGFQFPGSFMAVLAASPQADQAVVTSTLVLWRSVGTVLGVAGSSLVVQNALARYLRAYVAGPDRDAVIARVRRSVEAVRDLPPPYRDQVVRSYEDALRLTFLCCAGLALVSVLLIVPVKLPRLGARK</sequence>
<evidence type="ECO:0000256" key="5">
    <source>
        <dbReference type="SAM" id="MobiDB-lite"/>
    </source>
</evidence>
<keyword evidence="4 6" id="KW-0472">Membrane</keyword>
<evidence type="ECO:0000313" key="8">
    <source>
        <dbReference type="EMBL" id="KAJ9136501.1"/>
    </source>
</evidence>
<dbReference type="Proteomes" id="UP001174694">
    <property type="component" value="Unassembled WGS sequence"/>
</dbReference>
<feature type="transmembrane region" description="Helical" evidence="6">
    <location>
        <begin position="428"/>
        <end position="451"/>
    </location>
</feature>
<dbReference type="GO" id="GO:0015174">
    <property type="term" value="F:basic amino acid transmembrane transporter activity"/>
    <property type="evidence" value="ECO:0007669"/>
    <property type="project" value="TreeGrafter"/>
</dbReference>
<comment type="caution">
    <text evidence="8">The sequence shown here is derived from an EMBL/GenBank/DDBJ whole genome shotgun (WGS) entry which is preliminary data.</text>
</comment>
<evidence type="ECO:0000256" key="2">
    <source>
        <dbReference type="ARBA" id="ARBA00022692"/>
    </source>
</evidence>
<dbReference type="EMBL" id="JANBVO010000040">
    <property type="protein sequence ID" value="KAJ9136501.1"/>
    <property type="molecule type" value="Genomic_DNA"/>
</dbReference>
<dbReference type="Gene3D" id="1.20.1250.20">
    <property type="entry name" value="MFS general substrate transporter like domains"/>
    <property type="match status" value="1"/>
</dbReference>
<feature type="transmembrane region" description="Helical" evidence="6">
    <location>
        <begin position="160"/>
        <end position="182"/>
    </location>
</feature>
<gene>
    <name evidence="8" type="ORF">NKR23_g9813</name>
</gene>
<reference evidence="8" key="1">
    <citation type="submission" date="2022-07" db="EMBL/GenBank/DDBJ databases">
        <title>Fungi with potential for degradation of polypropylene.</title>
        <authorList>
            <person name="Gostincar C."/>
        </authorList>
    </citation>
    <scope>NUCLEOTIDE SEQUENCE</scope>
    <source>
        <strain evidence="8">EXF-13308</strain>
    </source>
</reference>
<feature type="domain" description="Major facilitator superfamily (MFS) profile" evidence="7">
    <location>
        <begin position="163"/>
        <end position="654"/>
    </location>
</feature>
<feature type="transmembrane region" description="Helical" evidence="6">
    <location>
        <begin position="492"/>
        <end position="512"/>
    </location>
</feature>
<dbReference type="SUPFAM" id="SSF103473">
    <property type="entry name" value="MFS general substrate transporter"/>
    <property type="match status" value="1"/>
</dbReference>
<feature type="transmembrane region" description="Helical" evidence="6">
    <location>
        <begin position="627"/>
        <end position="649"/>
    </location>
</feature>
<dbReference type="InterPro" id="IPR011701">
    <property type="entry name" value="MFS"/>
</dbReference>
<dbReference type="Gene3D" id="1.20.1720.10">
    <property type="entry name" value="Multidrug resistance protein D"/>
    <property type="match status" value="1"/>
</dbReference>
<dbReference type="PANTHER" id="PTHR23501">
    <property type="entry name" value="MAJOR FACILITATOR SUPERFAMILY"/>
    <property type="match status" value="1"/>
</dbReference>
<dbReference type="InterPro" id="IPR020846">
    <property type="entry name" value="MFS_dom"/>
</dbReference>
<dbReference type="PANTHER" id="PTHR23501:SF67">
    <property type="entry name" value="MFS MULTIDRUG EFFLUX TRANSPORTER (EUROFUNG)"/>
    <property type="match status" value="1"/>
</dbReference>
<organism evidence="8 9">
    <name type="scientific">Pleurostoma richardsiae</name>
    <dbReference type="NCBI Taxonomy" id="41990"/>
    <lineage>
        <taxon>Eukaryota</taxon>
        <taxon>Fungi</taxon>
        <taxon>Dikarya</taxon>
        <taxon>Ascomycota</taxon>
        <taxon>Pezizomycotina</taxon>
        <taxon>Sordariomycetes</taxon>
        <taxon>Sordariomycetidae</taxon>
        <taxon>Calosphaeriales</taxon>
        <taxon>Pleurostomataceae</taxon>
        <taxon>Pleurostoma</taxon>
    </lineage>
</organism>
<dbReference type="InterPro" id="IPR036259">
    <property type="entry name" value="MFS_trans_sf"/>
</dbReference>
<keyword evidence="3 6" id="KW-1133">Transmembrane helix</keyword>
<feature type="region of interest" description="Disordered" evidence="5">
    <location>
        <begin position="71"/>
        <end position="115"/>
    </location>
</feature>
<feature type="transmembrane region" description="Helical" evidence="6">
    <location>
        <begin position="321"/>
        <end position="340"/>
    </location>
</feature>
<feature type="transmembrane region" description="Helical" evidence="6">
    <location>
        <begin position="463"/>
        <end position="485"/>
    </location>
</feature>
<evidence type="ECO:0000313" key="9">
    <source>
        <dbReference type="Proteomes" id="UP001174694"/>
    </source>
</evidence>
<feature type="transmembrane region" description="Helical" evidence="6">
    <location>
        <begin position="289"/>
        <end position="309"/>
    </location>
</feature>
<dbReference type="AlphaFoldDB" id="A0AA38VEN0"/>
<evidence type="ECO:0000256" key="6">
    <source>
        <dbReference type="SAM" id="Phobius"/>
    </source>
</evidence>
<feature type="transmembrane region" description="Helical" evidence="6">
    <location>
        <begin position="361"/>
        <end position="379"/>
    </location>
</feature>
<evidence type="ECO:0000256" key="3">
    <source>
        <dbReference type="ARBA" id="ARBA00022989"/>
    </source>
</evidence>
<feature type="region of interest" description="Disordered" evidence="5">
    <location>
        <begin position="1"/>
        <end position="55"/>
    </location>
</feature>
<feature type="transmembrane region" description="Helical" evidence="6">
    <location>
        <begin position="229"/>
        <end position="247"/>
    </location>
</feature>
<feature type="compositionally biased region" description="Basic residues" evidence="5">
    <location>
        <begin position="94"/>
        <end position="108"/>
    </location>
</feature>
<comment type="subcellular location">
    <subcellularLocation>
        <location evidence="1">Membrane</location>
        <topology evidence="1">Multi-pass membrane protein</topology>
    </subcellularLocation>
</comment>
<evidence type="ECO:0000259" key="7">
    <source>
        <dbReference type="PROSITE" id="PS50850"/>
    </source>
</evidence>
<feature type="transmembrane region" description="Helical" evidence="6">
    <location>
        <begin position="385"/>
        <end position="407"/>
    </location>
</feature>
<keyword evidence="9" id="KW-1185">Reference proteome</keyword>
<proteinExistence type="predicted"/>